<evidence type="ECO:0000313" key="2">
    <source>
        <dbReference type="EMBL" id="KAF1976727.1"/>
    </source>
</evidence>
<feature type="compositionally biased region" description="Low complexity" evidence="1">
    <location>
        <begin position="159"/>
        <end position="169"/>
    </location>
</feature>
<proteinExistence type="predicted"/>
<keyword evidence="3" id="KW-1185">Reference proteome</keyword>
<feature type="region of interest" description="Disordered" evidence="1">
    <location>
        <begin position="35"/>
        <end position="67"/>
    </location>
</feature>
<accession>A0A6A5VU06</accession>
<feature type="compositionally biased region" description="Polar residues" evidence="1">
    <location>
        <begin position="291"/>
        <end position="311"/>
    </location>
</feature>
<feature type="region of interest" description="Disordered" evidence="1">
    <location>
        <begin position="144"/>
        <end position="199"/>
    </location>
</feature>
<sequence length="368" mass="41580">MYEKELPKQERGGSREECWRRIFLKIFPFVSDELVPSPYLDGVEDDDEDEAESDEDFDDGDTDRDQDKFRKRVRSELPDRVHAHLQRRIEQFLKDKGDSAYQHHLNAVHQADFHDLLNESVLSALDAVLAENVAPHFKREIYTEKEFNDPKGKQRRDSSSGVGVPPESSTMPEDTGSQGVLMSTTPTTQDLSGTCHLQKKEESRLRSTWTVTSDLRGFGVNITSEDLSTAPFSDMSSSNEMHKTNTDSYLEAFPDSCWDGGILSLPNDFYDQEGGDQTGPMTYNIPPAQNFEPSPSSPTSVNQKNDTSIVLNDSEARQRPLVKSMATHSRNKSSVHEKESTDFDDGYPGHANLDDDLFCVDFEFEMES</sequence>
<name>A0A6A5VU06_9PLEO</name>
<organism evidence="2 3">
    <name type="scientific">Bimuria novae-zelandiae CBS 107.79</name>
    <dbReference type="NCBI Taxonomy" id="1447943"/>
    <lineage>
        <taxon>Eukaryota</taxon>
        <taxon>Fungi</taxon>
        <taxon>Dikarya</taxon>
        <taxon>Ascomycota</taxon>
        <taxon>Pezizomycotina</taxon>
        <taxon>Dothideomycetes</taxon>
        <taxon>Pleosporomycetidae</taxon>
        <taxon>Pleosporales</taxon>
        <taxon>Massarineae</taxon>
        <taxon>Didymosphaeriaceae</taxon>
        <taxon>Bimuria</taxon>
    </lineage>
</organism>
<reference evidence="2" key="1">
    <citation type="journal article" date="2020" name="Stud. Mycol.">
        <title>101 Dothideomycetes genomes: a test case for predicting lifestyles and emergence of pathogens.</title>
        <authorList>
            <person name="Haridas S."/>
            <person name="Albert R."/>
            <person name="Binder M."/>
            <person name="Bloem J."/>
            <person name="Labutti K."/>
            <person name="Salamov A."/>
            <person name="Andreopoulos B."/>
            <person name="Baker S."/>
            <person name="Barry K."/>
            <person name="Bills G."/>
            <person name="Bluhm B."/>
            <person name="Cannon C."/>
            <person name="Castanera R."/>
            <person name="Culley D."/>
            <person name="Daum C."/>
            <person name="Ezra D."/>
            <person name="Gonzalez J."/>
            <person name="Henrissat B."/>
            <person name="Kuo A."/>
            <person name="Liang C."/>
            <person name="Lipzen A."/>
            <person name="Lutzoni F."/>
            <person name="Magnuson J."/>
            <person name="Mondo S."/>
            <person name="Nolan M."/>
            <person name="Ohm R."/>
            <person name="Pangilinan J."/>
            <person name="Park H.-J."/>
            <person name="Ramirez L."/>
            <person name="Alfaro M."/>
            <person name="Sun H."/>
            <person name="Tritt A."/>
            <person name="Yoshinaga Y."/>
            <person name="Zwiers L.-H."/>
            <person name="Turgeon B."/>
            <person name="Goodwin S."/>
            <person name="Spatafora J."/>
            <person name="Crous P."/>
            <person name="Grigoriev I."/>
        </authorList>
    </citation>
    <scope>NUCLEOTIDE SEQUENCE</scope>
    <source>
        <strain evidence="2">CBS 107.79</strain>
    </source>
</reference>
<feature type="compositionally biased region" description="Acidic residues" evidence="1">
    <location>
        <begin position="42"/>
        <end position="62"/>
    </location>
</feature>
<evidence type="ECO:0000313" key="3">
    <source>
        <dbReference type="Proteomes" id="UP000800036"/>
    </source>
</evidence>
<dbReference type="EMBL" id="ML976665">
    <property type="protein sequence ID" value="KAF1976727.1"/>
    <property type="molecule type" value="Genomic_DNA"/>
</dbReference>
<evidence type="ECO:0000256" key="1">
    <source>
        <dbReference type="SAM" id="MobiDB-lite"/>
    </source>
</evidence>
<feature type="compositionally biased region" description="Basic and acidic residues" evidence="1">
    <location>
        <begin position="144"/>
        <end position="158"/>
    </location>
</feature>
<dbReference type="Proteomes" id="UP000800036">
    <property type="component" value="Unassembled WGS sequence"/>
</dbReference>
<protein>
    <submittedName>
        <fullName evidence="2">Uncharacterized protein</fullName>
    </submittedName>
</protein>
<dbReference type="AlphaFoldDB" id="A0A6A5VU06"/>
<feature type="compositionally biased region" description="Polar residues" evidence="1">
    <location>
        <begin position="170"/>
        <end position="192"/>
    </location>
</feature>
<feature type="region of interest" description="Disordered" evidence="1">
    <location>
        <begin position="275"/>
        <end position="348"/>
    </location>
</feature>
<gene>
    <name evidence="2" type="ORF">BU23DRAFT_565416</name>
</gene>